<keyword evidence="2" id="KW-0446">Lipid-binding</keyword>
<dbReference type="PANTHER" id="PTHR33214:SF53">
    <property type="entry name" value="BIFUNCTIONAL INHIBITOR_LIPID-TRANSFER PROTEIN_SEED STORAGE 2S ALBUMIN SUPERFAMILY PROTEIN"/>
    <property type="match status" value="1"/>
</dbReference>
<dbReference type="SUPFAM" id="SSF47699">
    <property type="entry name" value="Bifunctional inhibitor/lipid-transfer protein/seed storage 2S albumin"/>
    <property type="match status" value="1"/>
</dbReference>
<feature type="chain" id="PRO_5001822715" description="Bifunctional inhibitor/plant lipid transfer protein/seed storage helical domain-containing protein" evidence="3">
    <location>
        <begin position="25"/>
        <end position="94"/>
    </location>
</feature>
<feature type="domain" description="Bifunctional inhibitor/plant lipid transfer protein/seed storage helical" evidence="4">
    <location>
        <begin position="33"/>
        <end position="94"/>
    </location>
</feature>
<accession>A0A087H381</accession>
<dbReference type="GO" id="GO:0006869">
    <property type="term" value="P:lipid transport"/>
    <property type="evidence" value="ECO:0007669"/>
    <property type="project" value="InterPro"/>
</dbReference>
<dbReference type="Gene3D" id="1.10.110.10">
    <property type="entry name" value="Plant lipid-transfer and hydrophobic proteins"/>
    <property type="match status" value="1"/>
</dbReference>
<proteinExistence type="predicted"/>
<dbReference type="GO" id="GO:0008289">
    <property type="term" value="F:lipid binding"/>
    <property type="evidence" value="ECO:0007669"/>
    <property type="project" value="UniProtKB-KW"/>
</dbReference>
<evidence type="ECO:0000256" key="3">
    <source>
        <dbReference type="SAM" id="SignalP"/>
    </source>
</evidence>
<sequence length="94" mass="10334">MKNVSLFLVAFVILLASFPHSTKANISGEKTCVTMALQVCFDGIARGRMMSTTCCETLKREESCLCDVIKIRPILDRKVIGTHIKSCGIPDPKC</sequence>
<evidence type="ECO:0000313" key="5">
    <source>
        <dbReference type="EMBL" id="KFK36583.1"/>
    </source>
</evidence>
<dbReference type="EMBL" id="CM002872">
    <property type="protein sequence ID" value="KFK36583.1"/>
    <property type="molecule type" value="Genomic_DNA"/>
</dbReference>
<keyword evidence="3" id="KW-0732">Signal</keyword>
<dbReference type="OMA" id="CCERMNE"/>
<keyword evidence="6" id="KW-1185">Reference proteome</keyword>
<gene>
    <name evidence="5" type="ordered locus">AALP_Aa4g142700</name>
</gene>
<reference evidence="6" key="1">
    <citation type="journal article" date="2015" name="Nat. Plants">
        <title>Genome expansion of Arabis alpina linked with retrotransposition and reduced symmetric DNA methylation.</title>
        <authorList>
            <person name="Willing E.M."/>
            <person name="Rawat V."/>
            <person name="Mandakova T."/>
            <person name="Maumus F."/>
            <person name="James G.V."/>
            <person name="Nordstroem K.J."/>
            <person name="Becker C."/>
            <person name="Warthmann N."/>
            <person name="Chica C."/>
            <person name="Szarzynska B."/>
            <person name="Zytnicki M."/>
            <person name="Albani M.C."/>
            <person name="Kiefer C."/>
            <person name="Bergonzi S."/>
            <person name="Castaings L."/>
            <person name="Mateos J.L."/>
            <person name="Berns M.C."/>
            <person name="Bujdoso N."/>
            <person name="Piofczyk T."/>
            <person name="de Lorenzo L."/>
            <person name="Barrero-Sicilia C."/>
            <person name="Mateos I."/>
            <person name="Piednoel M."/>
            <person name="Hagmann J."/>
            <person name="Chen-Min-Tao R."/>
            <person name="Iglesias-Fernandez R."/>
            <person name="Schuster S.C."/>
            <person name="Alonso-Blanco C."/>
            <person name="Roudier F."/>
            <person name="Carbonero P."/>
            <person name="Paz-Ares J."/>
            <person name="Davis S.J."/>
            <person name="Pecinka A."/>
            <person name="Quesneville H."/>
            <person name="Colot V."/>
            <person name="Lysak M.A."/>
            <person name="Weigel D."/>
            <person name="Coupland G."/>
            <person name="Schneeberger K."/>
        </authorList>
    </citation>
    <scope>NUCLEOTIDE SEQUENCE [LARGE SCALE GENOMIC DNA]</scope>
    <source>
        <strain evidence="6">cv. Pajares</strain>
    </source>
</reference>
<dbReference type="Gramene" id="KFK36583">
    <property type="protein sequence ID" value="KFK36583"/>
    <property type="gene ID" value="AALP_AA4G142700"/>
</dbReference>
<evidence type="ECO:0000313" key="6">
    <source>
        <dbReference type="Proteomes" id="UP000029120"/>
    </source>
</evidence>
<organism evidence="5 6">
    <name type="scientific">Arabis alpina</name>
    <name type="common">Alpine rock-cress</name>
    <dbReference type="NCBI Taxonomy" id="50452"/>
    <lineage>
        <taxon>Eukaryota</taxon>
        <taxon>Viridiplantae</taxon>
        <taxon>Streptophyta</taxon>
        <taxon>Embryophyta</taxon>
        <taxon>Tracheophyta</taxon>
        <taxon>Spermatophyta</taxon>
        <taxon>Magnoliopsida</taxon>
        <taxon>eudicotyledons</taxon>
        <taxon>Gunneridae</taxon>
        <taxon>Pentapetalae</taxon>
        <taxon>rosids</taxon>
        <taxon>malvids</taxon>
        <taxon>Brassicales</taxon>
        <taxon>Brassicaceae</taxon>
        <taxon>Arabideae</taxon>
        <taxon>Arabis</taxon>
    </lineage>
</organism>
<dbReference type="InterPro" id="IPR016140">
    <property type="entry name" value="Bifunc_inhib/LTP/seed_store"/>
</dbReference>
<dbReference type="PANTHER" id="PTHR33214">
    <property type="entry name" value="BIFUNCTIONAL INHIBITOR/LIPID-TRANSFER PROTEIN/SEED STORAGE 2S ALBUMIN SUPERFAMILY PROTEIN"/>
    <property type="match status" value="1"/>
</dbReference>
<evidence type="ECO:0000259" key="4">
    <source>
        <dbReference type="Pfam" id="PF00234"/>
    </source>
</evidence>
<evidence type="ECO:0000256" key="2">
    <source>
        <dbReference type="ARBA" id="ARBA00023121"/>
    </source>
</evidence>
<dbReference type="Pfam" id="PF00234">
    <property type="entry name" value="Tryp_alpha_amyl"/>
    <property type="match status" value="1"/>
</dbReference>
<name>A0A087H381_ARAAL</name>
<dbReference type="Proteomes" id="UP000029120">
    <property type="component" value="Chromosome 4"/>
</dbReference>
<evidence type="ECO:0000256" key="1">
    <source>
        <dbReference type="ARBA" id="ARBA00022448"/>
    </source>
</evidence>
<dbReference type="OrthoDB" id="1095842at2759"/>
<dbReference type="AlphaFoldDB" id="A0A087H381"/>
<feature type="signal peptide" evidence="3">
    <location>
        <begin position="1"/>
        <end position="24"/>
    </location>
</feature>
<protein>
    <recommendedName>
        <fullName evidence="4">Bifunctional inhibitor/plant lipid transfer protein/seed storage helical domain-containing protein</fullName>
    </recommendedName>
</protein>
<dbReference type="InterPro" id="IPR036312">
    <property type="entry name" value="Bifun_inhib/LTP/seed_sf"/>
</dbReference>
<keyword evidence="1" id="KW-0813">Transport</keyword>
<dbReference type="InterPro" id="IPR033872">
    <property type="entry name" value="nsLTP2"/>
</dbReference>